<comment type="pathway">
    <text evidence="2">Cofactor biosynthesis; thiamine diphosphate biosynthesis; thiamine diphosphate from thiamine phosphate: step 1/1.</text>
</comment>
<evidence type="ECO:0000256" key="2">
    <source>
        <dbReference type="HAMAP-Rule" id="MF_02128"/>
    </source>
</evidence>
<dbReference type="KEGG" id="din:Selin_0168"/>
<feature type="binding site" evidence="2">
    <location>
        <position position="269"/>
    </location>
    <ligand>
        <name>substrate</name>
    </ligand>
</feature>
<feature type="binding site" evidence="2">
    <location>
        <position position="110"/>
    </location>
    <ligand>
        <name>ATP</name>
        <dbReference type="ChEBI" id="CHEBI:30616"/>
    </ligand>
</feature>
<dbReference type="GO" id="GO:0009228">
    <property type="term" value="P:thiamine biosynthetic process"/>
    <property type="evidence" value="ECO:0007669"/>
    <property type="project" value="UniProtKB-KW"/>
</dbReference>
<dbReference type="InterPro" id="IPR016188">
    <property type="entry name" value="PurM-like_N"/>
</dbReference>
<evidence type="ECO:0000313" key="5">
    <source>
        <dbReference type="Proteomes" id="UP000002572"/>
    </source>
</evidence>
<dbReference type="GO" id="GO:0005524">
    <property type="term" value="F:ATP binding"/>
    <property type="evidence" value="ECO:0007669"/>
    <property type="project" value="UniProtKB-UniRule"/>
</dbReference>
<dbReference type="Gene3D" id="3.90.650.10">
    <property type="entry name" value="PurM-like C-terminal domain"/>
    <property type="match status" value="1"/>
</dbReference>
<keyword evidence="2 4" id="KW-0808">Transferase</keyword>
<dbReference type="EMBL" id="CP002432">
    <property type="protein sequence ID" value="ADU64925.1"/>
    <property type="molecule type" value="Genomic_DNA"/>
</dbReference>
<dbReference type="GO" id="GO:0000287">
    <property type="term" value="F:magnesium ion binding"/>
    <property type="evidence" value="ECO:0007669"/>
    <property type="project" value="UniProtKB-UniRule"/>
</dbReference>
<evidence type="ECO:0000259" key="3">
    <source>
        <dbReference type="Pfam" id="PF00586"/>
    </source>
</evidence>
<feature type="binding site" evidence="2">
    <location>
        <position position="80"/>
    </location>
    <ligand>
        <name>Mg(2+)</name>
        <dbReference type="ChEBI" id="CHEBI:18420"/>
        <label>3</label>
    </ligand>
</feature>
<organism evidence="4 5">
    <name type="scientific">Desulfurispirillum indicum (strain ATCC BAA-1389 / DSM 22839 / S5)</name>
    <dbReference type="NCBI Taxonomy" id="653733"/>
    <lineage>
        <taxon>Bacteria</taxon>
        <taxon>Pseudomonadati</taxon>
        <taxon>Chrysiogenota</taxon>
        <taxon>Chrysiogenia</taxon>
        <taxon>Chrysiogenales</taxon>
        <taxon>Chrysiogenaceae</taxon>
        <taxon>Desulfurispirillum</taxon>
    </lineage>
</organism>
<keyword evidence="2 4" id="KW-0418">Kinase</keyword>
<dbReference type="FunCoup" id="E6W5Y6">
    <property type="interactions" value="354"/>
</dbReference>
<dbReference type="CDD" id="cd02194">
    <property type="entry name" value="ThiL"/>
    <property type="match status" value="1"/>
</dbReference>
<dbReference type="STRING" id="653733.Selin_0168"/>
<dbReference type="GO" id="GO:0009229">
    <property type="term" value="P:thiamine diphosphate biosynthetic process"/>
    <property type="evidence" value="ECO:0007669"/>
    <property type="project" value="UniProtKB-UniRule"/>
</dbReference>
<keyword evidence="2" id="KW-0067">ATP-binding</keyword>
<sequence>MSASPYREFHLIEELLQQLPHHRRQGGILKTGAGDDAAALHTLHSPVVTTDTQREGVHFQRAWLTGRQLGQKAAMVCLSDLAASYATPQALFINLCLPENTDQPYLLDLYRGFGDALETYGGVLAGGNISSSRENDLAIDLFAIGEGYAPMPLRSNARPGELLCSSGYLGLARAGLHALMHGHHAPASLLEAFRAPRARFDAAPILHTAEVTTLMDISDGLQGDSEKIASASGVSIELHIAQEHLHPDLREYATQHHLDPIAMIAGGGEDYELLFTCSEQQLKSIRTKLPTVQVVGRILPRGAQPVTGAAGASFVHGVDWKP</sequence>
<comment type="function">
    <text evidence="2">Catalyzes the ATP-dependent phosphorylation of thiamine-monophosphate (TMP) to form thiamine-pyrophosphate (TPP), the active form of vitamin B1.</text>
</comment>
<feature type="binding site" evidence="2">
    <location>
        <position position="49"/>
    </location>
    <ligand>
        <name>Mg(2+)</name>
        <dbReference type="ChEBI" id="CHEBI:18420"/>
        <label>4</label>
    </ligand>
</feature>
<dbReference type="InParanoid" id="E6W5Y6"/>
<dbReference type="SUPFAM" id="SSF56042">
    <property type="entry name" value="PurM C-terminal domain-like"/>
    <property type="match status" value="1"/>
</dbReference>
<keyword evidence="1 2" id="KW-0784">Thiamine biosynthesis</keyword>
<dbReference type="Proteomes" id="UP000002572">
    <property type="component" value="Chromosome"/>
</dbReference>
<dbReference type="Gene3D" id="3.30.1330.10">
    <property type="entry name" value="PurM-like, N-terminal domain"/>
    <property type="match status" value="1"/>
</dbReference>
<dbReference type="InterPro" id="IPR006283">
    <property type="entry name" value="ThiL-like"/>
</dbReference>
<proteinExistence type="inferred from homology"/>
<dbReference type="GO" id="GO:0009030">
    <property type="term" value="F:thiamine-phosphate kinase activity"/>
    <property type="evidence" value="ECO:0007669"/>
    <property type="project" value="UniProtKB-UniRule"/>
</dbReference>
<dbReference type="PANTHER" id="PTHR30270:SF0">
    <property type="entry name" value="THIAMINE-MONOPHOSPHATE KINASE"/>
    <property type="match status" value="1"/>
</dbReference>
<protein>
    <recommendedName>
        <fullName evidence="2">Thiamine-monophosphate kinase</fullName>
        <shortName evidence="2">TMP kinase</shortName>
        <shortName evidence="2">Thiamine-phosphate kinase</shortName>
        <ecNumber evidence="2">2.7.4.16</ecNumber>
    </recommendedName>
</protein>
<feature type="binding site" evidence="2">
    <location>
        <position position="58"/>
    </location>
    <ligand>
        <name>substrate</name>
    </ligand>
</feature>
<dbReference type="InterPro" id="IPR036921">
    <property type="entry name" value="PurM-like_N_sf"/>
</dbReference>
<feature type="binding site" evidence="2">
    <location>
        <position position="50"/>
    </location>
    <ligand>
        <name>Mg(2+)</name>
        <dbReference type="ChEBI" id="CHEBI:18420"/>
        <label>1</label>
    </ligand>
</feature>
<dbReference type="RefSeq" id="WP_013504814.1">
    <property type="nucleotide sequence ID" value="NC_014836.1"/>
</dbReference>
<dbReference type="eggNOG" id="COG0611">
    <property type="taxonomic scope" value="Bacteria"/>
</dbReference>
<keyword evidence="2" id="KW-0479">Metal-binding</keyword>
<dbReference type="InterPro" id="IPR036676">
    <property type="entry name" value="PurM-like_C_sf"/>
</dbReference>
<comment type="catalytic activity">
    <reaction evidence="2">
        <text>thiamine phosphate + ATP = thiamine diphosphate + ADP</text>
        <dbReference type="Rhea" id="RHEA:15913"/>
        <dbReference type="ChEBI" id="CHEBI:30616"/>
        <dbReference type="ChEBI" id="CHEBI:37575"/>
        <dbReference type="ChEBI" id="CHEBI:58937"/>
        <dbReference type="ChEBI" id="CHEBI:456216"/>
        <dbReference type="EC" id="2.7.4.16"/>
    </reaction>
</comment>
<dbReference type="HAMAP" id="MF_02128">
    <property type="entry name" value="TMP_kinase"/>
    <property type="match status" value="1"/>
</dbReference>
<evidence type="ECO:0000313" key="4">
    <source>
        <dbReference type="EMBL" id="ADU64925.1"/>
    </source>
</evidence>
<dbReference type="HOGENOM" id="CLU_046964_1_1_0"/>
<keyword evidence="2" id="KW-0547">Nucleotide-binding</keyword>
<keyword evidence="5" id="KW-1185">Reference proteome</keyword>
<feature type="binding site" evidence="2">
    <location>
        <begin position="127"/>
        <end position="128"/>
    </location>
    <ligand>
        <name>ATP</name>
        <dbReference type="ChEBI" id="CHEBI:30616"/>
    </ligand>
</feature>
<dbReference type="NCBIfam" id="TIGR01379">
    <property type="entry name" value="thiL"/>
    <property type="match status" value="1"/>
</dbReference>
<dbReference type="SUPFAM" id="SSF55326">
    <property type="entry name" value="PurM N-terminal domain-like"/>
    <property type="match status" value="1"/>
</dbReference>
<feature type="binding site" evidence="2">
    <location>
        <position position="216"/>
    </location>
    <ligand>
        <name>Mg(2+)</name>
        <dbReference type="ChEBI" id="CHEBI:18420"/>
        <label>3</label>
    </ligand>
</feature>
<dbReference type="EC" id="2.7.4.16" evidence="2"/>
<evidence type="ECO:0000256" key="1">
    <source>
        <dbReference type="ARBA" id="ARBA00022977"/>
    </source>
</evidence>
<dbReference type="Pfam" id="PF00586">
    <property type="entry name" value="AIRS"/>
    <property type="match status" value="1"/>
</dbReference>
<feature type="binding site" evidence="2">
    <location>
        <position position="219"/>
    </location>
    <ligand>
        <name>Mg(2+)</name>
        <dbReference type="ChEBI" id="CHEBI:18420"/>
        <label>5</label>
    </ligand>
</feature>
<dbReference type="PIRSF" id="PIRSF005303">
    <property type="entry name" value="Thiam_monoph_kin"/>
    <property type="match status" value="1"/>
</dbReference>
<dbReference type="UniPathway" id="UPA00060">
    <property type="reaction ID" value="UER00142"/>
</dbReference>
<keyword evidence="2" id="KW-0460">Magnesium</keyword>
<feature type="binding site" evidence="2">
    <location>
        <position position="51"/>
    </location>
    <ligand>
        <name>Mg(2+)</name>
        <dbReference type="ChEBI" id="CHEBI:18420"/>
        <label>2</label>
    </ligand>
</feature>
<gene>
    <name evidence="2" type="primary">thiL</name>
    <name evidence="4" type="ordered locus">Selin_0168</name>
</gene>
<dbReference type="PANTHER" id="PTHR30270">
    <property type="entry name" value="THIAMINE-MONOPHOSPHATE KINASE"/>
    <property type="match status" value="1"/>
</dbReference>
<feature type="binding site" evidence="2">
    <location>
        <position position="218"/>
    </location>
    <ligand>
        <name>ATP</name>
        <dbReference type="ChEBI" id="CHEBI:30616"/>
    </ligand>
</feature>
<reference evidence="4 5" key="1">
    <citation type="submission" date="2010-12" db="EMBL/GenBank/DDBJ databases">
        <title>Complete sequence of Desulfurispirillum indicum S5.</title>
        <authorList>
            <consortium name="US DOE Joint Genome Institute"/>
            <person name="Lucas S."/>
            <person name="Copeland A."/>
            <person name="Lapidus A."/>
            <person name="Cheng J.-F."/>
            <person name="Goodwin L."/>
            <person name="Pitluck S."/>
            <person name="Chertkov O."/>
            <person name="Held B."/>
            <person name="Detter J.C."/>
            <person name="Han C."/>
            <person name="Tapia R."/>
            <person name="Land M."/>
            <person name="Hauser L."/>
            <person name="Kyrpides N."/>
            <person name="Ivanova N."/>
            <person name="Mikhailova N."/>
            <person name="Haggblom M."/>
            <person name="Rauschenbach I."/>
            <person name="Bini E."/>
            <person name="Woyke T."/>
        </authorList>
    </citation>
    <scope>NUCLEOTIDE SEQUENCE [LARGE SCALE GENOMIC DNA]</scope>
    <source>
        <strain evidence="5">ATCC BAA-1389 / DSM 22839 / S5</strain>
    </source>
</reference>
<feature type="binding site" evidence="2">
    <location>
        <position position="128"/>
    </location>
    <ligand>
        <name>Mg(2+)</name>
        <dbReference type="ChEBI" id="CHEBI:18420"/>
        <label>1</label>
    </ligand>
</feature>
<feature type="domain" description="PurM-like N-terminal" evidence="3">
    <location>
        <begin position="34"/>
        <end position="145"/>
    </location>
</feature>
<feature type="binding site" evidence="2">
    <location>
        <position position="51"/>
    </location>
    <ligand>
        <name>Mg(2+)</name>
        <dbReference type="ChEBI" id="CHEBI:18420"/>
        <label>1</label>
    </ligand>
</feature>
<feature type="binding site" evidence="2">
    <location>
        <position position="80"/>
    </location>
    <ligand>
        <name>Mg(2+)</name>
        <dbReference type="ChEBI" id="CHEBI:18420"/>
        <label>2</label>
    </ligand>
</feature>
<accession>E6W5Y6</accession>
<feature type="binding site" evidence="2">
    <location>
        <position position="36"/>
    </location>
    <ligand>
        <name>Mg(2+)</name>
        <dbReference type="ChEBI" id="CHEBI:18420"/>
        <label>4</label>
    </ligand>
</feature>
<comment type="miscellaneous">
    <text evidence="2">Reaction mechanism of ThiL seems to utilize a direct, inline transfer of the gamma-phosphate of ATP to TMP rather than a phosphorylated enzyme intermediate.</text>
</comment>
<feature type="binding site" evidence="2">
    <location>
        <position position="36"/>
    </location>
    <ligand>
        <name>Mg(2+)</name>
        <dbReference type="ChEBI" id="CHEBI:18420"/>
        <label>3</label>
    </ligand>
</feature>
<feature type="binding site" evidence="2">
    <location>
        <position position="314"/>
    </location>
    <ligand>
        <name>substrate</name>
    </ligand>
</feature>
<feature type="binding site" evidence="2">
    <location>
        <position position="80"/>
    </location>
    <ligand>
        <name>Mg(2+)</name>
        <dbReference type="ChEBI" id="CHEBI:18420"/>
        <label>4</label>
    </ligand>
</feature>
<name>E6W5Y6_DESIS</name>
<dbReference type="AlphaFoldDB" id="E6W5Y6"/>
<comment type="similarity">
    <text evidence="2">Belongs to the thiamine-monophosphate kinase family.</text>
</comment>
<feature type="binding site" evidence="2">
    <location>
        <position position="154"/>
    </location>
    <ligand>
        <name>ATP</name>
        <dbReference type="ChEBI" id="CHEBI:30616"/>
    </ligand>
</feature>